<dbReference type="InterPro" id="IPR023393">
    <property type="entry name" value="START-like_dom_sf"/>
</dbReference>
<feature type="transmembrane region" description="Helical" evidence="1">
    <location>
        <begin position="37"/>
        <end position="60"/>
    </location>
</feature>
<organism evidence="2 3">
    <name type="scientific">Paenibacillus psychroresistens</name>
    <dbReference type="NCBI Taxonomy" id="1778678"/>
    <lineage>
        <taxon>Bacteria</taxon>
        <taxon>Bacillati</taxon>
        <taxon>Bacillota</taxon>
        <taxon>Bacilli</taxon>
        <taxon>Bacillales</taxon>
        <taxon>Paenibacillaceae</taxon>
        <taxon>Paenibacillus</taxon>
    </lineage>
</organism>
<feature type="transmembrane region" description="Helical" evidence="1">
    <location>
        <begin position="6"/>
        <end position="25"/>
    </location>
</feature>
<sequence>MQNPKLYLWYGFLASNLFAYLMIVLTRELVLKQEGTAGIITTADFIFLPILMGIICAYFWKDLGLRTSGRLIYTTYNFIFVLFVSAKFMGEGIICLIIVSPLLIAFMMLGVWIGKVMFEKGKRTLNIGIVSILFLVILVDPLTQHNNQHMVTDTMLIKASPQQIWEHVVAFKPIEAKSKYWLFSIGMPQPMESTVDAYALGANRKCIFSNGMVFDEKITVFEPNVNLTFTIVKQPEDPEIMGHIQIQEGQFLLHDNGDGTTTLTGNSRYELYVYPAWYYNIWAKSITRNVHLRAMEHIKKLSEAAAS</sequence>
<keyword evidence="3" id="KW-1185">Reference proteome</keyword>
<gene>
    <name evidence="2" type="ORF">EHS13_30415</name>
</gene>
<evidence type="ECO:0000256" key="1">
    <source>
        <dbReference type="SAM" id="Phobius"/>
    </source>
</evidence>
<keyword evidence="1" id="KW-0812">Transmembrane</keyword>
<evidence type="ECO:0000313" key="3">
    <source>
        <dbReference type="Proteomes" id="UP000426246"/>
    </source>
</evidence>
<protein>
    <recommendedName>
        <fullName evidence="4">SRPBCC family protein</fullName>
    </recommendedName>
</protein>
<keyword evidence="1" id="KW-1133">Transmembrane helix</keyword>
<evidence type="ECO:0008006" key="4">
    <source>
        <dbReference type="Google" id="ProtNLM"/>
    </source>
</evidence>
<dbReference type="OrthoDB" id="118637at2"/>
<feature type="transmembrane region" description="Helical" evidence="1">
    <location>
        <begin position="125"/>
        <end position="143"/>
    </location>
</feature>
<dbReference type="RefSeq" id="WP_155703990.1">
    <property type="nucleotide sequence ID" value="NZ_CP034235.1"/>
</dbReference>
<feature type="transmembrane region" description="Helical" evidence="1">
    <location>
        <begin position="80"/>
        <end position="113"/>
    </location>
</feature>
<dbReference type="Gene3D" id="3.30.530.20">
    <property type="match status" value="1"/>
</dbReference>
<accession>A0A6B8RUC1</accession>
<dbReference type="Proteomes" id="UP000426246">
    <property type="component" value="Chromosome"/>
</dbReference>
<reference evidence="3" key="1">
    <citation type="submission" date="2018-11" db="EMBL/GenBank/DDBJ databases">
        <title>Complete genome sequence of Paenibacillus sp. ML311-T8.</title>
        <authorList>
            <person name="Nam Y.-D."/>
            <person name="Kang J."/>
            <person name="Chung W.-H."/>
            <person name="Park Y.S."/>
        </authorList>
    </citation>
    <scope>NUCLEOTIDE SEQUENCE [LARGE SCALE GENOMIC DNA]</scope>
    <source>
        <strain evidence="3">ML311-T8</strain>
    </source>
</reference>
<dbReference type="AlphaFoldDB" id="A0A6B8RUC1"/>
<keyword evidence="1" id="KW-0472">Membrane</keyword>
<dbReference type="SUPFAM" id="SSF55961">
    <property type="entry name" value="Bet v1-like"/>
    <property type="match status" value="1"/>
</dbReference>
<dbReference type="EMBL" id="CP034235">
    <property type="protein sequence ID" value="QGQ98886.1"/>
    <property type="molecule type" value="Genomic_DNA"/>
</dbReference>
<name>A0A6B8RUC1_9BACL</name>
<evidence type="ECO:0000313" key="2">
    <source>
        <dbReference type="EMBL" id="QGQ98886.1"/>
    </source>
</evidence>
<proteinExistence type="predicted"/>
<dbReference type="KEGG" id="ppsc:EHS13_30415"/>